<accession>A0A1G8XY30</accession>
<keyword evidence="2" id="KW-1185">Reference proteome</keyword>
<proteinExistence type="predicted"/>
<evidence type="ECO:0000313" key="1">
    <source>
        <dbReference type="EMBL" id="SDJ95451.1"/>
    </source>
</evidence>
<dbReference type="InterPro" id="IPR045929">
    <property type="entry name" value="DUF6348"/>
</dbReference>
<dbReference type="Proteomes" id="UP000198683">
    <property type="component" value="Unassembled WGS sequence"/>
</dbReference>
<gene>
    <name evidence="1" type="ORF">SAMN05421874_104190</name>
</gene>
<dbReference type="RefSeq" id="WP_090761897.1">
    <property type="nucleotide sequence ID" value="NZ_FNFB01000004.1"/>
</dbReference>
<dbReference type="Pfam" id="PF19875">
    <property type="entry name" value="DUF6348"/>
    <property type="match status" value="1"/>
</dbReference>
<protein>
    <submittedName>
        <fullName evidence="1">Uncharacterized protein</fullName>
    </submittedName>
</protein>
<sequence>MEGQRLADDTVLGLVAAHLSAAMGRPWEVRDGMAKGPGSLAVLLGPDRTGREDHLDLHFVLDVERPDETTITDRTAGYGDTTEQAAERAVRTWLDTTAAAVLELLLQDGTRAAHLAPDDPDGFPGRHAVHGGIAGWGTGDDHEAVQRWAVRHALLPYLAPALKGAVGHEPLVGVKAFFGGGEGGEVAEVRVGGVHHAGASRALAALDWPRPGAGVSYARTFVLLVRPDDAGPPDPPSC</sequence>
<organism evidence="1 2">
    <name type="scientific">Nonomuraea maritima</name>
    <dbReference type="NCBI Taxonomy" id="683260"/>
    <lineage>
        <taxon>Bacteria</taxon>
        <taxon>Bacillati</taxon>
        <taxon>Actinomycetota</taxon>
        <taxon>Actinomycetes</taxon>
        <taxon>Streptosporangiales</taxon>
        <taxon>Streptosporangiaceae</taxon>
        <taxon>Nonomuraea</taxon>
    </lineage>
</organism>
<name>A0A1G8XY30_9ACTN</name>
<reference evidence="1 2" key="1">
    <citation type="submission" date="2016-10" db="EMBL/GenBank/DDBJ databases">
        <authorList>
            <person name="de Groot N.N."/>
        </authorList>
    </citation>
    <scope>NUCLEOTIDE SEQUENCE [LARGE SCALE GENOMIC DNA]</scope>
    <source>
        <strain evidence="1 2">CGMCC 4.5681</strain>
    </source>
</reference>
<dbReference type="EMBL" id="FNFB01000004">
    <property type="protein sequence ID" value="SDJ95451.1"/>
    <property type="molecule type" value="Genomic_DNA"/>
</dbReference>
<dbReference type="AlphaFoldDB" id="A0A1G8XY30"/>
<dbReference type="OrthoDB" id="3293258at2"/>
<evidence type="ECO:0000313" key="2">
    <source>
        <dbReference type="Proteomes" id="UP000198683"/>
    </source>
</evidence>